<name>A0A8S3Y232_PARAO</name>
<evidence type="ECO:0000256" key="1">
    <source>
        <dbReference type="SAM" id="MobiDB-lite"/>
    </source>
</evidence>
<feature type="compositionally biased region" description="Basic and acidic residues" evidence="1">
    <location>
        <begin position="68"/>
        <end position="77"/>
    </location>
</feature>
<dbReference type="AlphaFoldDB" id="A0A8S3Y232"/>
<reference evidence="2" key="1">
    <citation type="submission" date="2021-04" db="EMBL/GenBank/DDBJ databases">
        <authorList>
            <person name="Tunstrom K."/>
        </authorList>
    </citation>
    <scope>NUCLEOTIDE SEQUENCE</scope>
</reference>
<protein>
    <submittedName>
        <fullName evidence="2">(apollo) hypothetical protein</fullName>
    </submittedName>
</protein>
<dbReference type="EMBL" id="CAJQZP010001514">
    <property type="protein sequence ID" value="CAG5052140.1"/>
    <property type="molecule type" value="Genomic_DNA"/>
</dbReference>
<organism evidence="2 3">
    <name type="scientific">Parnassius apollo</name>
    <name type="common">Apollo butterfly</name>
    <name type="synonym">Papilio apollo</name>
    <dbReference type="NCBI Taxonomy" id="110799"/>
    <lineage>
        <taxon>Eukaryota</taxon>
        <taxon>Metazoa</taxon>
        <taxon>Ecdysozoa</taxon>
        <taxon>Arthropoda</taxon>
        <taxon>Hexapoda</taxon>
        <taxon>Insecta</taxon>
        <taxon>Pterygota</taxon>
        <taxon>Neoptera</taxon>
        <taxon>Endopterygota</taxon>
        <taxon>Lepidoptera</taxon>
        <taxon>Glossata</taxon>
        <taxon>Ditrysia</taxon>
        <taxon>Papilionoidea</taxon>
        <taxon>Papilionidae</taxon>
        <taxon>Parnassiinae</taxon>
        <taxon>Parnassini</taxon>
        <taxon>Parnassius</taxon>
        <taxon>Parnassius</taxon>
    </lineage>
</organism>
<dbReference type="Proteomes" id="UP000691718">
    <property type="component" value="Unassembled WGS sequence"/>
</dbReference>
<keyword evidence="3" id="KW-1185">Reference proteome</keyword>
<proteinExistence type="predicted"/>
<gene>
    <name evidence="2" type="ORF">PAPOLLO_LOCUS25283</name>
</gene>
<sequence length="77" mass="8129">MTKTMVATATTAAFEDNGQMDEAAQKETTKKTPENIPDKGVNGSATNLKPKGLVVAPGPLRPRAPQPGDRKGKPEKN</sequence>
<feature type="region of interest" description="Disordered" evidence="1">
    <location>
        <begin position="1"/>
        <end position="77"/>
    </location>
</feature>
<accession>A0A8S3Y232</accession>
<evidence type="ECO:0000313" key="2">
    <source>
        <dbReference type="EMBL" id="CAG5052140.1"/>
    </source>
</evidence>
<comment type="caution">
    <text evidence="2">The sequence shown here is derived from an EMBL/GenBank/DDBJ whole genome shotgun (WGS) entry which is preliminary data.</text>
</comment>
<feature type="compositionally biased region" description="Basic and acidic residues" evidence="1">
    <location>
        <begin position="23"/>
        <end position="37"/>
    </location>
</feature>
<dbReference type="OrthoDB" id="7489520at2759"/>
<evidence type="ECO:0000313" key="3">
    <source>
        <dbReference type="Proteomes" id="UP000691718"/>
    </source>
</evidence>